<comment type="caution">
    <text evidence="3">The sequence shown here is derived from an EMBL/GenBank/DDBJ whole genome shotgun (WGS) entry which is preliminary data.</text>
</comment>
<protein>
    <submittedName>
        <fullName evidence="3">GNAT family N-acetyltransferase</fullName>
    </submittedName>
</protein>
<reference evidence="2 5" key="2">
    <citation type="submission" date="2019-06" db="EMBL/GenBank/DDBJ databases">
        <title>Whole genome shotgun sequence of Brevibacillus agri NBRC 15538.</title>
        <authorList>
            <person name="Hosoyama A."/>
            <person name="Uohara A."/>
            <person name="Ohji S."/>
            <person name="Ichikawa N."/>
        </authorList>
    </citation>
    <scope>NUCLEOTIDE SEQUENCE [LARGE SCALE GENOMIC DNA]</scope>
    <source>
        <strain evidence="2 5">NBRC 15538</strain>
    </source>
</reference>
<evidence type="ECO:0000313" key="4">
    <source>
        <dbReference type="Proteomes" id="UP000276178"/>
    </source>
</evidence>
<evidence type="ECO:0000313" key="5">
    <source>
        <dbReference type="Proteomes" id="UP000317180"/>
    </source>
</evidence>
<name>A0A3M8ATL0_9BACL</name>
<dbReference type="RefSeq" id="WP_051353958.1">
    <property type="nucleotide sequence ID" value="NZ_BJOD01000047.1"/>
</dbReference>
<dbReference type="EMBL" id="RHHN01000039">
    <property type="protein sequence ID" value="RNB54518.1"/>
    <property type="molecule type" value="Genomic_DNA"/>
</dbReference>
<evidence type="ECO:0000313" key="3">
    <source>
        <dbReference type="EMBL" id="RNB54518.1"/>
    </source>
</evidence>
<evidence type="ECO:0000313" key="2">
    <source>
        <dbReference type="EMBL" id="GED27710.1"/>
    </source>
</evidence>
<dbReference type="EMBL" id="BJOD01000047">
    <property type="protein sequence ID" value="GED27710.1"/>
    <property type="molecule type" value="Genomic_DNA"/>
</dbReference>
<dbReference type="Pfam" id="PF13480">
    <property type="entry name" value="Acetyltransf_6"/>
    <property type="match status" value="1"/>
</dbReference>
<dbReference type="InterPro" id="IPR038740">
    <property type="entry name" value="BioF2-like_GNAT_dom"/>
</dbReference>
<accession>A0A3M8ATL0</accession>
<feature type="domain" description="BioF2-like acetyltransferase" evidence="1">
    <location>
        <begin position="204"/>
        <end position="327"/>
    </location>
</feature>
<organism evidence="3 4">
    <name type="scientific">Brevibacillus agri</name>
    <dbReference type="NCBI Taxonomy" id="51101"/>
    <lineage>
        <taxon>Bacteria</taxon>
        <taxon>Bacillati</taxon>
        <taxon>Bacillota</taxon>
        <taxon>Bacilli</taxon>
        <taxon>Bacillales</taxon>
        <taxon>Paenibacillaceae</taxon>
        <taxon>Brevibacillus</taxon>
    </lineage>
</organism>
<evidence type="ECO:0000259" key="1">
    <source>
        <dbReference type="Pfam" id="PF13480"/>
    </source>
</evidence>
<keyword evidence="5" id="KW-1185">Reference proteome</keyword>
<dbReference type="AlphaFoldDB" id="A0A3M8ATL0"/>
<dbReference type="InterPro" id="IPR016181">
    <property type="entry name" value="Acyl_CoA_acyltransferase"/>
</dbReference>
<dbReference type="Proteomes" id="UP000276178">
    <property type="component" value="Unassembled WGS sequence"/>
</dbReference>
<reference evidence="3 4" key="1">
    <citation type="submission" date="2018-10" db="EMBL/GenBank/DDBJ databases">
        <title>Phylogenomics of Brevibacillus.</title>
        <authorList>
            <person name="Dunlap C."/>
        </authorList>
    </citation>
    <scope>NUCLEOTIDE SEQUENCE [LARGE SCALE GENOMIC DNA]</scope>
    <source>
        <strain evidence="3 4">NRRL NRS 1219</strain>
    </source>
</reference>
<dbReference type="SUPFAM" id="SSF55729">
    <property type="entry name" value="Acyl-CoA N-acyltransferases (Nat)"/>
    <property type="match status" value="1"/>
</dbReference>
<sequence length="386" mass="44548">MSSKDEIRLCEAQELARMDWGQLEDGEYARDYLTALLADTPTRHVHNVRTQLLGLLAGGRVMPVTVNDAEYDNSYVCSPYTHFVAYAREELDMLDSRLLKRLFTPVLAGVGLWMKRSRCNQIAIVNNWLLSTNLYHAWTAEQAGEIARFCAKKFPRHVIAFRSVCQRLCPELYSGLKQAGCIMVPSRYVYLFHPDWPGEGTWRVRNTLSRDRKLLAKSGYRVLRHDELAEGQAERIVELYNALYLDKYSRLNPQFSEEFVRLAMRRRTLTLIGLEKDGRLDGILGYFVRNGVMTTPLFGYDTRLPRETGLYRMLSSLLVQEAEREGLLLHQSAGVGAFKADRGAIGEPEYTAVYVRHLPPYRRWIWQALAFLLERIGIRLVEKYEL</sequence>
<gene>
    <name evidence="2" type="ORF">BAG01nite_38120</name>
    <name evidence="3" type="ORF">EB820_13980</name>
</gene>
<dbReference type="Proteomes" id="UP000317180">
    <property type="component" value="Unassembled WGS sequence"/>
</dbReference>
<proteinExistence type="predicted"/>
<keyword evidence="3" id="KW-0808">Transferase</keyword>
<dbReference type="GeneID" id="82810240"/>
<dbReference type="OrthoDB" id="9809725at2"/>
<dbReference type="GO" id="GO:0016740">
    <property type="term" value="F:transferase activity"/>
    <property type="evidence" value="ECO:0007669"/>
    <property type="project" value="UniProtKB-KW"/>
</dbReference>